<name>A0ABR2X4G0_9FUNG</name>
<dbReference type="SUPFAM" id="SSF53474">
    <property type="entry name" value="alpha/beta-Hydrolases"/>
    <property type="match status" value="1"/>
</dbReference>
<dbReference type="InterPro" id="IPR029058">
    <property type="entry name" value="AB_hydrolase_fold"/>
</dbReference>
<evidence type="ECO:0000256" key="2">
    <source>
        <dbReference type="ARBA" id="ARBA00022729"/>
    </source>
</evidence>
<evidence type="ECO:0000313" key="6">
    <source>
        <dbReference type="EMBL" id="KAK9768653.1"/>
    </source>
</evidence>
<evidence type="ECO:0000259" key="5">
    <source>
        <dbReference type="Pfam" id="PF00561"/>
    </source>
</evidence>
<evidence type="ECO:0000256" key="4">
    <source>
        <dbReference type="SAM" id="SignalP"/>
    </source>
</evidence>
<gene>
    <name evidence="6" type="ORF">K7432_000566</name>
</gene>
<keyword evidence="7" id="KW-1185">Reference proteome</keyword>
<dbReference type="Pfam" id="PF00561">
    <property type="entry name" value="Abhydrolase_1"/>
    <property type="match status" value="1"/>
</dbReference>
<dbReference type="Gene3D" id="3.40.50.1820">
    <property type="entry name" value="alpha/beta hydrolase"/>
    <property type="match status" value="1"/>
</dbReference>
<feature type="chain" id="PRO_5045987869" description="AB hydrolase-1 domain-containing protein" evidence="4">
    <location>
        <begin position="27"/>
        <end position="375"/>
    </location>
</feature>
<dbReference type="PANTHER" id="PTHR43248">
    <property type="entry name" value="2-SUCCINYL-6-HYDROXY-2,4-CYCLOHEXADIENE-1-CARBOXYLATE SYNTHASE"/>
    <property type="match status" value="1"/>
</dbReference>
<organism evidence="6 7">
    <name type="scientific">Basidiobolus ranarum</name>
    <dbReference type="NCBI Taxonomy" id="34480"/>
    <lineage>
        <taxon>Eukaryota</taxon>
        <taxon>Fungi</taxon>
        <taxon>Fungi incertae sedis</taxon>
        <taxon>Zoopagomycota</taxon>
        <taxon>Entomophthoromycotina</taxon>
        <taxon>Basidiobolomycetes</taxon>
        <taxon>Basidiobolales</taxon>
        <taxon>Basidiobolaceae</taxon>
        <taxon>Basidiobolus</taxon>
    </lineage>
</organism>
<proteinExistence type="inferred from homology"/>
<feature type="signal peptide" evidence="4">
    <location>
        <begin position="1"/>
        <end position="26"/>
    </location>
</feature>
<dbReference type="Proteomes" id="UP001479436">
    <property type="component" value="Unassembled WGS sequence"/>
</dbReference>
<comment type="similarity">
    <text evidence="1">Belongs to the peptidase S33 family.</text>
</comment>
<evidence type="ECO:0000256" key="1">
    <source>
        <dbReference type="ARBA" id="ARBA00010088"/>
    </source>
</evidence>
<sequence>MHLTAANLAVVFLVIIVDSVSPLVSSIPISLEWGPYPPQPSGTIPSEQITIDPRQMCANLTVPVDYKRLNGHAIQISISRVQSNNIALRRGVILLNPGGPGRSGLNEPSRMLPIYPRQVLDTYDLIGFGPRGVQYSTPLNSSNRVLFMRIVWPIHVLVRYVTTANTARDMVRIRIALNETKISYFGTSYGTYLGTAYTSLYPQNSDRLVLDSNINPEGVGRKNVLSWAEATEECFDDYAQWAAKRNETYGFGPTPQQVRETYLKLVEKLDQHSVNLTDYEITGNTVRQITRLFMESTHTFPAIAKIWQVTSNPVSSVQTNSSSLLPRTLNQDFLAVQDSVICQDKAWPRNPNIYARDVRRNRVKYPITNGFAANI</sequence>
<dbReference type="InterPro" id="IPR051601">
    <property type="entry name" value="Serine_prot/Carboxylest_S33"/>
</dbReference>
<evidence type="ECO:0000256" key="3">
    <source>
        <dbReference type="ARBA" id="ARBA00022801"/>
    </source>
</evidence>
<reference evidence="6 7" key="1">
    <citation type="submission" date="2023-04" db="EMBL/GenBank/DDBJ databases">
        <title>Genome of Basidiobolus ranarum AG-B5.</title>
        <authorList>
            <person name="Stajich J.E."/>
            <person name="Carter-House D."/>
            <person name="Gryganskyi A."/>
        </authorList>
    </citation>
    <scope>NUCLEOTIDE SEQUENCE [LARGE SCALE GENOMIC DNA]</scope>
    <source>
        <strain evidence="6 7">AG-B5</strain>
    </source>
</reference>
<keyword evidence="3" id="KW-0378">Hydrolase</keyword>
<dbReference type="EMBL" id="JASJQH010000010">
    <property type="protein sequence ID" value="KAK9768653.1"/>
    <property type="molecule type" value="Genomic_DNA"/>
</dbReference>
<accession>A0ABR2X4G0</accession>
<comment type="caution">
    <text evidence="6">The sequence shown here is derived from an EMBL/GenBank/DDBJ whole genome shotgun (WGS) entry which is preliminary data.</text>
</comment>
<feature type="domain" description="AB hydrolase-1" evidence="5">
    <location>
        <begin position="92"/>
        <end position="246"/>
    </location>
</feature>
<protein>
    <recommendedName>
        <fullName evidence="5">AB hydrolase-1 domain-containing protein</fullName>
    </recommendedName>
</protein>
<dbReference type="InterPro" id="IPR000073">
    <property type="entry name" value="AB_hydrolase_1"/>
</dbReference>
<evidence type="ECO:0000313" key="7">
    <source>
        <dbReference type="Proteomes" id="UP001479436"/>
    </source>
</evidence>
<dbReference type="PANTHER" id="PTHR43248:SF29">
    <property type="entry name" value="TRIPEPTIDYL AMINOPEPTIDASE"/>
    <property type="match status" value="1"/>
</dbReference>
<keyword evidence="2 4" id="KW-0732">Signal</keyword>